<dbReference type="PANTHER" id="PTHR37981">
    <property type="entry name" value="LIPASE 2"/>
    <property type="match status" value="1"/>
</dbReference>
<evidence type="ECO:0000313" key="2">
    <source>
        <dbReference type="Proteomes" id="UP000664521"/>
    </source>
</evidence>
<dbReference type="InterPro" id="IPR036514">
    <property type="entry name" value="SGNH_hydro_sf"/>
</dbReference>
<evidence type="ECO:0008006" key="3">
    <source>
        <dbReference type="Google" id="ProtNLM"/>
    </source>
</evidence>
<dbReference type="AlphaFoldDB" id="A0A8H3I6P4"/>
<name>A0A8H3I6P4_9LECA</name>
<dbReference type="Gene3D" id="3.40.50.1110">
    <property type="entry name" value="SGNH hydrolase"/>
    <property type="match status" value="1"/>
</dbReference>
<proteinExistence type="predicted"/>
<dbReference type="PANTHER" id="PTHR37981:SF1">
    <property type="entry name" value="SGNH HYDROLASE-TYPE ESTERASE DOMAIN-CONTAINING PROTEIN"/>
    <property type="match status" value="1"/>
</dbReference>
<dbReference type="InterPro" id="IPR037460">
    <property type="entry name" value="SEST-like"/>
</dbReference>
<comment type="caution">
    <text evidence="1">The sequence shown here is derived from an EMBL/GenBank/DDBJ whole genome shotgun (WGS) entry which is preliminary data.</text>
</comment>
<organism evidence="1 2">
    <name type="scientific">Heterodermia speciosa</name>
    <dbReference type="NCBI Taxonomy" id="116794"/>
    <lineage>
        <taxon>Eukaryota</taxon>
        <taxon>Fungi</taxon>
        <taxon>Dikarya</taxon>
        <taxon>Ascomycota</taxon>
        <taxon>Pezizomycotina</taxon>
        <taxon>Lecanoromycetes</taxon>
        <taxon>OSLEUM clade</taxon>
        <taxon>Lecanoromycetidae</taxon>
        <taxon>Caliciales</taxon>
        <taxon>Physciaceae</taxon>
        <taxon>Heterodermia</taxon>
    </lineage>
</organism>
<protein>
    <recommendedName>
        <fullName evidence="3">SGNH hydrolase-type esterase domain-containing protein</fullName>
    </recommendedName>
</protein>
<evidence type="ECO:0000313" key="1">
    <source>
        <dbReference type="EMBL" id="CAF9905330.1"/>
    </source>
</evidence>
<dbReference type="SUPFAM" id="SSF52266">
    <property type="entry name" value="SGNH hydrolase"/>
    <property type="match status" value="1"/>
</dbReference>
<accession>A0A8H3I6P4</accession>
<dbReference type="Pfam" id="PF18647">
    <property type="entry name" value="Fungal_lectin_2"/>
    <property type="match status" value="1"/>
</dbReference>
<dbReference type="GO" id="GO:0016788">
    <property type="term" value="F:hydrolase activity, acting on ester bonds"/>
    <property type="evidence" value="ECO:0007669"/>
    <property type="project" value="InterPro"/>
</dbReference>
<keyword evidence="2" id="KW-1185">Reference proteome</keyword>
<gene>
    <name evidence="1" type="ORF">HETSPECPRED_004954</name>
</gene>
<dbReference type="Proteomes" id="UP000664521">
    <property type="component" value="Unassembled WGS sequence"/>
</dbReference>
<dbReference type="GO" id="GO:0006629">
    <property type="term" value="P:lipid metabolic process"/>
    <property type="evidence" value="ECO:0007669"/>
    <property type="project" value="TreeGrafter"/>
</dbReference>
<sequence length="682" mass="74000">MFIGSGLAIPLESRGADPVASAVAAAGVPKYVAPTTINRDITDWLAIGDSFSAGISADVPNDQLEYWCSRFKQSYPNQMNNDPRFPGHSTSRTFVFGACSGAKMQDVVDKQIELGAPDLSAEYPKIGKPQIGTLSLSGNDLGFGDANPQDCTQVLKDAHALLDDPAQIFELKLVDTISKILLRARTANASFQLYITGYIQFFNDQNPQCNTVSWAPSYRASAYQTIELRSDMNSLVDGLNALLSRVADALNTALGGGVYYVDGFQQAFDTHRFCEVEADPSYHTSPIDARTWFIHYDSPYENPSSATGLSAGSFFDQVNSVLIPPKNGQSTADQIKAVDGDLAKINPAYNDVDSMTTALTKLAQEDVKYQVLPIVLIRVMHPKGSGYKPMSDAVIDAVLKYGAAGAQSEGLNCTTGAHGNNKFLARDDLNNQIGTFCGVAAQQGVQDHDSGSIVRTYNQGQRYEVTLSMDWPSGEDVTQNMKQNCINGMTRIMDSCDGNDPKNPLNWKHGGTNGVGNILYHVIPSTDQGYTPGNCTFHLQEDESWTGVDSPGFERHWDFKLEKLTLDDGAGATIGTSPPGSPIDAGDGNSFSWNTKLPDPLVMTPEAQGDPKDYIQFTIGAESWKSSQNDDTKMPFCNVGDYDSEYSPDVSLSPPSIFRSEPGPYVRCELTGYTESEYGLLV</sequence>
<dbReference type="CDD" id="cd01823">
    <property type="entry name" value="SEST_like"/>
    <property type="match status" value="1"/>
</dbReference>
<dbReference type="OrthoDB" id="1896086at2759"/>
<dbReference type="EMBL" id="CAJPDS010000003">
    <property type="protein sequence ID" value="CAF9905330.1"/>
    <property type="molecule type" value="Genomic_DNA"/>
</dbReference>
<reference evidence="1" key="1">
    <citation type="submission" date="2021-03" db="EMBL/GenBank/DDBJ databases">
        <authorList>
            <person name="Tagirdzhanova G."/>
        </authorList>
    </citation>
    <scope>NUCLEOTIDE SEQUENCE</scope>
</reference>